<keyword evidence="3" id="KW-0804">Transcription</keyword>
<sequence length="194" mass="21822">MTVAPPAVDLGFANQSEQPGLYHSLSWSALFTYPRHEKKVAEQLLCRGVESFLPLYAEKRTWKNRQTVTLTLPLFPGYVFARFARRDRVRVMSLPGVVSIVERAGAVSSISDHYIEKLRAGIRLGRVRPFREAILGDRVQITSGPLSGLEGVLMHFRSEFRVVVSIGMIGQSVSIEVLRDEIALLPSSRERRMV</sequence>
<dbReference type="InterPro" id="IPR008991">
    <property type="entry name" value="Translation_prot_SH3-like_sf"/>
</dbReference>
<keyword evidence="6" id="KW-1185">Reference proteome</keyword>
<dbReference type="PANTHER" id="PTHR30265:SF4">
    <property type="entry name" value="KOW MOTIF FAMILY PROTEIN, EXPRESSED"/>
    <property type="match status" value="1"/>
</dbReference>
<evidence type="ECO:0000259" key="4">
    <source>
        <dbReference type="Pfam" id="PF02357"/>
    </source>
</evidence>
<dbReference type="InterPro" id="IPR036735">
    <property type="entry name" value="NGN_dom_sf"/>
</dbReference>
<dbReference type="SUPFAM" id="SSF50104">
    <property type="entry name" value="Translation proteins SH3-like domain"/>
    <property type="match status" value="1"/>
</dbReference>
<dbReference type="InterPro" id="IPR006645">
    <property type="entry name" value="NGN-like_dom"/>
</dbReference>
<keyword evidence="1" id="KW-0889">Transcription antitermination</keyword>
<dbReference type="GO" id="GO:0031564">
    <property type="term" value="P:transcription antitermination"/>
    <property type="evidence" value="ECO:0007669"/>
    <property type="project" value="UniProtKB-KW"/>
</dbReference>
<reference evidence="5 6" key="1">
    <citation type="journal article" date="2009" name="Appl. Environ. Microbiol.">
        <title>Three genomes from the phylum Acidobacteria provide insight into the lifestyles of these microorganisms in soils.</title>
        <authorList>
            <person name="Ward N.L."/>
            <person name="Challacombe J.F."/>
            <person name="Janssen P.H."/>
            <person name="Henrissat B."/>
            <person name="Coutinho P.M."/>
            <person name="Wu M."/>
            <person name="Xie G."/>
            <person name="Haft D.H."/>
            <person name="Sait M."/>
            <person name="Badger J."/>
            <person name="Barabote R.D."/>
            <person name="Bradley B."/>
            <person name="Brettin T.S."/>
            <person name="Brinkac L.M."/>
            <person name="Bruce D."/>
            <person name="Creasy T."/>
            <person name="Daugherty S.C."/>
            <person name="Davidsen T.M."/>
            <person name="DeBoy R.T."/>
            <person name="Detter J.C."/>
            <person name="Dodson R.J."/>
            <person name="Durkin A.S."/>
            <person name="Ganapathy A."/>
            <person name="Gwinn-Giglio M."/>
            <person name="Han C.S."/>
            <person name="Khouri H."/>
            <person name="Kiss H."/>
            <person name="Kothari S.P."/>
            <person name="Madupu R."/>
            <person name="Nelson K.E."/>
            <person name="Nelson W.C."/>
            <person name="Paulsen I."/>
            <person name="Penn K."/>
            <person name="Ren Q."/>
            <person name="Rosovitz M.J."/>
            <person name="Selengut J.D."/>
            <person name="Shrivastava S."/>
            <person name="Sullivan S.A."/>
            <person name="Tapia R."/>
            <person name="Thompson L.S."/>
            <person name="Watkins K.L."/>
            <person name="Yang Q."/>
            <person name="Yu C."/>
            <person name="Zafar N."/>
            <person name="Zhou L."/>
            <person name="Kuske C.R."/>
        </authorList>
    </citation>
    <scope>NUCLEOTIDE SEQUENCE [LARGE SCALE GENOMIC DNA]</scope>
    <source>
        <strain evidence="5 6">Ellin345</strain>
    </source>
</reference>
<proteinExistence type="predicted"/>
<dbReference type="KEGG" id="aba:Acid345_3498"/>
<dbReference type="EnsemblBacteria" id="ABF42499">
    <property type="protein sequence ID" value="ABF42499"/>
    <property type="gene ID" value="Acid345_3498"/>
</dbReference>
<dbReference type="GO" id="GO:0006354">
    <property type="term" value="P:DNA-templated transcription elongation"/>
    <property type="evidence" value="ECO:0007669"/>
    <property type="project" value="InterPro"/>
</dbReference>
<dbReference type="Pfam" id="PF02357">
    <property type="entry name" value="NusG"/>
    <property type="match status" value="1"/>
</dbReference>
<dbReference type="PANTHER" id="PTHR30265">
    <property type="entry name" value="RHO-INTERACTING TRANSCRIPTION TERMINATION FACTOR NUSG"/>
    <property type="match status" value="1"/>
</dbReference>
<dbReference type="AlphaFoldDB" id="Q1IKV1"/>
<dbReference type="Proteomes" id="UP000002432">
    <property type="component" value="Chromosome"/>
</dbReference>
<dbReference type="InterPro" id="IPR043425">
    <property type="entry name" value="NusG-like"/>
</dbReference>
<dbReference type="CDD" id="cd09893">
    <property type="entry name" value="NGN_SP_TaA"/>
    <property type="match status" value="1"/>
</dbReference>
<evidence type="ECO:0000313" key="6">
    <source>
        <dbReference type="Proteomes" id="UP000002432"/>
    </source>
</evidence>
<dbReference type="EMBL" id="CP000360">
    <property type="protein sequence ID" value="ABF42499.1"/>
    <property type="molecule type" value="Genomic_DNA"/>
</dbReference>
<keyword evidence="2" id="KW-0805">Transcription regulation</keyword>
<evidence type="ECO:0000313" key="5">
    <source>
        <dbReference type="EMBL" id="ABF42499.1"/>
    </source>
</evidence>
<feature type="domain" description="NusG-like N-terminal" evidence="4">
    <location>
        <begin position="26"/>
        <end position="119"/>
    </location>
</feature>
<evidence type="ECO:0000256" key="1">
    <source>
        <dbReference type="ARBA" id="ARBA00022814"/>
    </source>
</evidence>
<protein>
    <submittedName>
        <fullName evidence="5">Transcription antitermination protein nusG</fullName>
    </submittedName>
</protein>
<dbReference type="SUPFAM" id="SSF82679">
    <property type="entry name" value="N-utilization substance G protein NusG, N-terminal domain"/>
    <property type="match status" value="1"/>
</dbReference>
<dbReference type="STRING" id="204669.Acid345_3498"/>
<organism evidence="5 6">
    <name type="scientific">Koribacter versatilis (strain Ellin345)</name>
    <dbReference type="NCBI Taxonomy" id="204669"/>
    <lineage>
        <taxon>Bacteria</taxon>
        <taxon>Pseudomonadati</taxon>
        <taxon>Acidobacteriota</taxon>
        <taxon>Terriglobia</taxon>
        <taxon>Terriglobales</taxon>
        <taxon>Candidatus Korobacteraceae</taxon>
        <taxon>Candidatus Korobacter</taxon>
    </lineage>
</organism>
<name>Q1IKV1_KORVE</name>
<dbReference type="Gene3D" id="3.30.70.940">
    <property type="entry name" value="NusG, N-terminal domain"/>
    <property type="match status" value="1"/>
</dbReference>
<evidence type="ECO:0000256" key="2">
    <source>
        <dbReference type="ARBA" id="ARBA00023015"/>
    </source>
</evidence>
<gene>
    <name evidence="5" type="ordered locus">Acid345_3498</name>
</gene>
<dbReference type="HOGENOM" id="CLU_067287_5_1_0"/>
<dbReference type="eggNOG" id="COG0250">
    <property type="taxonomic scope" value="Bacteria"/>
</dbReference>
<accession>Q1IKV1</accession>
<evidence type="ECO:0000256" key="3">
    <source>
        <dbReference type="ARBA" id="ARBA00023163"/>
    </source>
</evidence>